<dbReference type="InterPro" id="IPR051045">
    <property type="entry name" value="TonB-dependent_transducer"/>
</dbReference>
<dbReference type="PANTHER" id="PTHR33446:SF2">
    <property type="entry name" value="PROTEIN TONB"/>
    <property type="match status" value="1"/>
</dbReference>
<sequence length="138" mass="15739">MVCIKFVIAVICLVKFALEVAVAQPTTIADTTVYSIVDTYPVLVTKEKEYKFDETQSFIDKHLKWPDPRLDCNGSVMISLIVEKDGTVSNRKYLKALCPKFDEEAMRVINFMNDWKPGRLNGDAVRTVVVLPVRFKLH</sequence>
<dbReference type="GO" id="GO:0031992">
    <property type="term" value="F:energy transducer activity"/>
    <property type="evidence" value="ECO:0007669"/>
    <property type="project" value="TreeGrafter"/>
</dbReference>
<dbReference type="PANTHER" id="PTHR33446">
    <property type="entry name" value="PROTEIN TONB-RELATED"/>
    <property type="match status" value="1"/>
</dbReference>
<accession>A0A501VW63</accession>
<organism evidence="3 4">
    <name type="scientific">Pontibacter mangrovi</name>
    <dbReference type="NCBI Taxonomy" id="2589816"/>
    <lineage>
        <taxon>Bacteria</taxon>
        <taxon>Pseudomonadati</taxon>
        <taxon>Bacteroidota</taxon>
        <taxon>Cytophagia</taxon>
        <taxon>Cytophagales</taxon>
        <taxon>Hymenobacteraceae</taxon>
        <taxon>Pontibacter</taxon>
    </lineage>
</organism>
<dbReference type="GO" id="GO:0055085">
    <property type="term" value="P:transmembrane transport"/>
    <property type="evidence" value="ECO:0007669"/>
    <property type="project" value="InterPro"/>
</dbReference>
<keyword evidence="1" id="KW-0732">Signal</keyword>
<dbReference type="Gene3D" id="3.30.1150.10">
    <property type="match status" value="1"/>
</dbReference>
<name>A0A501VW63_9BACT</name>
<dbReference type="Proteomes" id="UP000316727">
    <property type="component" value="Unassembled WGS sequence"/>
</dbReference>
<gene>
    <name evidence="3" type="ORF">FJM65_20150</name>
</gene>
<feature type="signal peptide" evidence="1">
    <location>
        <begin position="1"/>
        <end position="23"/>
    </location>
</feature>
<dbReference type="SUPFAM" id="SSF74653">
    <property type="entry name" value="TolA/TonB C-terminal domain"/>
    <property type="match status" value="1"/>
</dbReference>
<evidence type="ECO:0000313" key="3">
    <source>
        <dbReference type="EMBL" id="TPE40652.1"/>
    </source>
</evidence>
<evidence type="ECO:0000313" key="4">
    <source>
        <dbReference type="Proteomes" id="UP000316727"/>
    </source>
</evidence>
<feature type="domain" description="TonB C-terminal" evidence="2">
    <location>
        <begin position="71"/>
        <end position="137"/>
    </location>
</feature>
<proteinExistence type="predicted"/>
<dbReference type="AlphaFoldDB" id="A0A501VW63"/>
<feature type="chain" id="PRO_5021388767" description="TonB C-terminal domain-containing protein" evidence="1">
    <location>
        <begin position="24"/>
        <end position="138"/>
    </location>
</feature>
<dbReference type="RefSeq" id="WP_140623983.1">
    <property type="nucleotide sequence ID" value="NZ_VFRQ01000017.1"/>
</dbReference>
<evidence type="ECO:0000256" key="1">
    <source>
        <dbReference type="SAM" id="SignalP"/>
    </source>
</evidence>
<dbReference type="InterPro" id="IPR037682">
    <property type="entry name" value="TonB_C"/>
</dbReference>
<dbReference type="EMBL" id="VFRQ01000017">
    <property type="protein sequence ID" value="TPE40652.1"/>
    <property type="molecule type" value="Genomic_DNA"/>
</dbReference>
<dbReference type="OrthoDB" id="9812355at2"/>
<dbReference type="GO" id="GO:0098797">
    <property type="term" value="C:plasma membrane protein complex"/>
    <property type="evidence" value="ECO:0007669"/>
    <property type="project" value="TreeGrafter"/>
</dbReference>
<protein>
    <recommendedName>
        <fullName evidence="2">TonB C-terminal domain-containing protein</fullName>
    </recommendedName>
</protein>
<evidence type="ECO:0000259" key="2">
    <source>
        <dbReference type="Pfam" id="PF03544"/>
    </source>
</evidence>
<comment type="caution">
    <text evidence="3">The sequence shown here is derived from an EMBL/GenBank/DDBJ whole genome shotgun (WGS) entry which is preliminary data.</text>
</comment>
<reference evidence="3 4" key="1">
    <citation type="submission" date="2019-06" db="EMBL/GenBank/DDBJ databases">
        <title>A novel bacterium of genus Pontibacter, isolated from marine sediment.</title>
        <authorList>
            <person name="Huang H."/>
            <person name="Mo K."/>
            <person name="Hu Y."/>
        </authorList>
    </citation>
    <scope>NUCLEOTIDE SEQUENCE [LARGE SCALE GENOMIC DNA]</scope>
    <source>
        <strain evidence="3 4">HB172049</strain>
    </source>
</reference>
<dbReference type="Pfam" id="PF03544">
    <property type="entry name" value="TonB_C"/>
    <property type="match status" value="1"/>
</dbReference>
<keyword evidence="4" id="KW-1185">Reference proteome</keyword>